<organism evidence="1 2">
    <name type="scientific">Lindgomyces ingoldianus</name>
    <dbReference type="NCBI Taxonomy" id="673940"/>
    <lineage>
        <taxon>Eukaryota</taxon>
        <taxon>Fungi</taxon>
        <taxon>Dikarya</taxon>
        <taxon>Ascomycota</taxon>
        <taxon>Pezizomycotina</taxon>
        <taxon>Dothideomycetes</taxon>
        <taxon>Pleosporomycetidae</taxon>
        <taxon>Pleosporales</taxon>
        <taxon>Lindgomycetaceae</taxon>
        <taxon>Lindgomyces</taxon>
    </lineage>
</organism>
<dbReference type="EMBL" id="MU003493">
    <property type="protein sequence ID" value="KAF2477186.1"/>
    <property type="molecule type" value="Genomic_DNA"/>
</dbReference>
<accession>A0ACB6RFD9</accession>
<keyword evidence="2" id="KW-1185">Reference proteome</keyword>
<proteinExistence type="predicted"/>
<comment type="caution">
    <text evidence="1">The sequence shown here is derived from an EMBL/GenBank/DDBJ whole genome shotgun (WGS) entry which is preliminary data.</text>
</comment>
<gene>
    <name evidence="1" type="ORF">BDR25DRAFT_276923</name>
</gene>
<evidence type="ECO:0000313" key="2">
    <source>
        <dbReference type="Proteomes" id="UP000799755"/>
    </source>
</evidence>
<evidence type="ECO:0000313" key="1">
    <source>
        <dbReference type="EMBL" id="KAF2477186.1"/>
    </source>
</evidence>
<name>A0ACB6RFD9_9PLEO</name>
<dbReference type="Proteomes" id="UP000799755">
    <property type="component" value="Unassembled WGS sequence"/>
</dbReference>
<protein>
    <submittedName>
        <fullName evidence="1">Phosphotransferase family protein</fullName>
    </submittedName>
</protein>
<sequence length="304" mass="33729">MNQINKNPYNRANRAGSFCTPTFDAQSRASEAIFPLDGCDIATVSNERLIRLFDNAPKLHQLGCTSVVRLSQTLVMKSGSSVLPSEAKNMNYAAQLGGMRLPKVYGSFNSSNPTAGISQTRGYIVMDYVKGSCLADLWPNMNLQQRQTVITQVAVMIRKMQSTPLDFAGPVGGGMSQGLFFTDWGAGPFENGRAMEDWFNHKLHVCKAFKRVPLNAAPFEFSTFVFTHGDISPRNIILDGQGLVWLIDWQNAGSYPPQFEAAVIADQSDFKDFGEMLLKHIEHDEAKVRQLRSVWYALTTGAFL</sequence>
<reference evidence="1" key="1">
    <citation type="journal article" date="2020" name="Stud. Mycol.">
        <title>101 Dothideomycetes genomes: a test case for predicting lifestyles and emergence of pathogens.</title>
        <authorList>
            <person name="Haridas S."/>
            <person name="Albert R."/>
            <person name="Binder M."/>
            <person name="Bloem J."/>
            <person name="Labutti K."/>
            <person name="Salamov A."/>
            <person name="Andreopoulos B."/>
            <person name="Baker S."/>
            <person name="Barry K."/>
            <person name="Bills G."/>
            <person name="Bluhm B."/>
            <person name="Cannon C."/>
            <person name="Castanera R."/>
            <person name="Culley D."/>
            <person name="Daum C."/>
            <person name="Ezra D."/>
            <person name="Gonzalez J."/>
            <person name="Henrissat B."/>
            <person name="Kuo A."/>
            <person name="Liang C."/>
            <person name="Lipzen A."/>
            <person name="Lutzoni F."/>
            <person name="Magnuson J."/>
            <person name="Mondo S."/>
            <person name="Nolan M."/>
            <person name="Ohm R."/>
            <person name="Pangilinan J."/>
            <person name="Park H.-J."/>
            <person name="Ramirez L."/>
            <person name="Alfaro M."/>
            <person name="Sun H."/>
            <person name="Tritt A."/>
            <person name="Yoshinaga Y."/>
            <person name="Zwiers L.-H."/>
            <person name="Turgeon B."/>
            <person name="Goodwin S."/>
            <person name="Spatafora J."/>
            <person name="Crous P."/>
            <person name="Grigoriev I."/>
        </authorList>
    </citation>
    <scope>NUCLEOTIDE SEQUENCE</scope>
    <source>
        <strain evidence="1">ATCC 200398</strain>
    </source>
</reference>